<keyword evidence="6 8" id="KW-0560">Oxidoreductase</keyword>
<dbReference type="SUPFAM" id="SSF51735">
    <property type="entry name" value="NAD(P)-binding Rossmann-fold domains"/>
    <property type="match status" value="1"/>
</dbReference>
<name>A0ABR7J7G9_9FLAO</name>
<feature type="domain" description="RmlD-like substrate binding" evidence="7">
    <location>
        <begin position="3"/>
        <end position="284"/>
    </location>
</feature>
<dbReference type="Proteomes" id="UP000629963">
    <property type="component" value="Unassembled WGS sequence"/>
</dbReference>
<evidence type="ECO:0000313" key="8">
    <source>
        <dbReference type="EMBL" id="MBC5841452.1"/>
    </source>
</evidence>
<keyword evidence="6" id="KW-0521">NADP</keyword>
<dbReference type="Gene3D" id="3.40.50.720">
    <property type="entry name" value="NAD(P)-binding Rossmann-like Domain"/>
    <property type="match status" value="1"/>
</dbReference>
<evidence type="ECO:0000259" key="7">
    <source>
        <dbReference type="Pfam" id="PF04321"/>
    </source>
</evidence>
<comment type="pathway">
    <text evidence="1 6">Carbohydrate biosynthesis; dTDP-L-rhamnose biosynthesis.</text>
</comment>
<dbReference type="RefSeq" id="WP_187010034.1">
    <property type="nucleotide sequence ID" value="NZ_JACRUI010000002.1"/>
</dbReference>
<evidence type="ECO:0000256" key="2">
    <source>
        <dbReference type="ARBA" id="ARBA00010944"/>
    </source>
</evidence>
<dbReference type="EC" id="1.1.1.133" evidence="3 6"/>
<evidence type="ECO:0000256" key="5">
    <source>
        <dbReference type="ARBA" id="ARBA00048200"/>
    </source>
</evidence>
<accession>A0ABR7J7G9</accession>
<dbReference type="InterPro" id="IPR029903">
    <property type="entry name" value="RmlD-like-bd"/>
</dbReference>
<evidence type="ECO:0000256" key="3">
    <source>
        <dbReference type="ARBA" id="ARBA00012929"/>
    </source>
</evidence>
<evidence type="ECO:0000256" key="4">
    <source>
        <dbReference type="ARBA" id="ARBA00017099"/>
    </source>
</evidence>
<dbReference type="EMBL" id="JACRUJ010000002">
    <property type="protein sequence ID" value="MBC5841452.1"/>
    <property type="molecule type" value="Genomic_DNA"/>
</dbReference>
<organism evidence="8 9">
    <name type="scientific">Flavobacterium kayseriense</name>
    <dbReference type="NCBI Taxonomy" id="2764714"/>
    <lineage>
        <taxon>Bacteria</taxon>
        <taxon>Pseudomonadati</taxon>
        <taxon>Bacteroidota</taxon>
        <taxon>Flavobacteriia</taxon>
        <taxon>Flavobacteriales</taxon>
        <taxon>Flavobacteriaceae</taxon>
        <taxon>Flavobacterium</taxon>
    </lineage>
</organism>
<dbReference type="CDD" id="cd05254">
    <property type="entry name" value="dTDP_HR_like_SDR_e"/>
    <property type="match status" value="1"/>
</dbReference>
<dbReference type="InterPro" id="IPR005913">
    <property type="entry name" value="dTDP_dehydrorham_reduct"/>
</dbReference>
<dbReference type="GO" id="GO:0008831">
    <property type="term" value="F:dTDP-4-dehydrorhamnose reductase activity"/>
    <property type="evidence" value="ECO:0007669"/>
    <property type="project" value="UniProtKB-EC"/>
</dbReference>
<sequence>MKKIVVSGANGQLGSELRELSVSYPNYEWFFADRTQLSLDNLVGLEAQLQLLKPDILFNCAAYTAVDKAEKEQDLANTINHLAVAALAKYAHANDVLFIHVSTDYVFDGSQDKPLLEDEPTAPINVYGHTKLAGEKAAMYHNPDTIIIRTSWVYSEFGNNFVKTMMRLMAEREEISVVDDQFGSPTYAADLADVMMKIVEFPSWKPGIYHYSNEGRVSWFEFAKAIQLIGGFECQINGIATLNYPTPAARPSFSLLNKSKIKSTFNIEIPNYVTSLQKCMSKLRSR</sequence>
<protein>
    <recommendedName>
        <fullName evidence="4 6">dTDP-4-dehydrorhamnose reductase</fullName>
        <ecNumber evidence="3 6">1.1.1.133</ecNumber>
    </recommendedName>
</protein>
<evidence type="ECO:0000256" key="1">
    <source>
        <dbReference type="ARBA" id="ARBA00004781"/>
    </source>
</evidence>
<dbReference type="Pfam" id="PF04321">
    <property type="entry name" value="RmlD_sub_bind"/>
    <property type="match status" value="1"/>
</dbReference>
<keyword evidence="9" id="KW-1185">Reference proteome</keyword>
<comment type="function">
    <text evidence="6">Catalyzes the reduction of dTDP-6-deoxy-L-lyxo-4-hexulose to yield dTDP-L-rhamnose.</text>
</comment>
<comment type="similarity">
    <text evidence="2 6">Belongs to the dTDP-4-dehydrorhamnose reductase family.</text>
</comment>
<reference evidence="8 9" key="1">
    <citation type="submission" date="2020-08" db="EMBL/GenBank/DDBJ databases">
        <title>Description of novel Flavobacterium F-380 isolate.</title>
        <authorList>
            <person name="Saticioglu I.B."/>
            <person name="Duman M."/>
            <person name="Altun S."/>
        </authorList>
    </citation>
    <scope>NUCLEOTIDE SEQUENCE [LARGE SCALE GENOMIC DNA]</scope>
    <source>
        <strain evidence="8 9">F-380</strain>
    </source>
</reference>
<dbReference type="PANTHER" id="PTHR10491:SF4">
    <property type="entry name" value="METHIONINE ADENOSYLTRANSFERASE 2 SUBUNIT BETA"/>
    <property type="match status" value="1"/>
</dbReference>
<dbReference type="NCBIfam" id="TIGR01214">
    <property type="entry name" value="rmlD"/>
    <property type="match status" value="1"/>
</dbReference>
<comment type="caution">
    <text evidence="8">The sequence shown here is derived from an EMBL/GenBank/DDBJ whole genome shotgun (WGS) entry which is preliminary data.</text>
</comment>
<dbReference type="InterPro" id="IPR036291">
    <property type="entry name" value="NAD(P)-bd_dom_sf"/>
</dbReference>
<dbReference type="Gene3D" id="3.90.25.10">
    <property type="entry name" value="UDP-galactose 4-epimerase, domain 1"/>
    <property type="match status" value="1"/>
</dbReference>
<comment type="catalytic activity">
    <reaction evidence="5">
        <text>dTDP-beta-L-rhamnose + NADP(+) = dTDP-4-dehydro-beta-L-rhamnose + NADPH + H(+)</text>
        <dbReference type="Rhea" id="RHEA:21796"/>
        <dbReference type="ChEBI" id="CHEBI:15378"/>
        <dbReference type="ChEBI" id="CHEBI:57510"/>
        <dbReference type="ChEBI" id="CHEBI:57783"/>
        <dbReference type="ChEBI" id="CHEBI:58349"/>
        <dbReference type="ChEBI" id="CHEBI:62830"/>
        <dbReference type="EC" id="1.1.1.133"/>
    </reaction>
</comment>
<proteinExistence type="inferred from homology"/>
<dbReference type="PANTHER" id="PTHR10491">
    <property type="entry name" value="DTDP-4-DEHYDRORHAMNOSE REDUCTASE"/>
    <property type="match status" value="1"/>
</dbReference>
<gene>
    <name evidence="8" type="primary">rfbD</name>
    <name evidence="8" type="ORF">H8R23_08545</name>
</gene>
<evidence type="ECO:0000256" key="6">
    <source>
        <dbReference type="RuleBase" id="RU364082"/>
    </source>
</evidence>
<evidence type="ECO:0000313" key="9">
    <source>
        <dbReference type="Proteomes" id="UP000629963"/>
    </source>
</evidence>